<evidence type="ECO:0000259" key="5">
    <source>
        <dbReference type="Pfam" id="PF04542"/>
    </source>
</evidence>
<dbReference type="InterPro" id="IPR014284">
    <property type="entry name" value="RNA_pol_sigma-70_dom"/>
</dbReference>
<gene>
    <name evidence="6" type="ORF">DIZ80_08155</name>
</gene>
<sequence length="185" mass="21649">MEKDQDFVEAIKQGGKHRQRAITLLFKHYSPQFSRYFRRNRITEPNVEDIVQNTFVNIVRGISGYRGDCPLKNWLWTVARNTMLTFFQNPSHKFQIQEETDIDDIEVSHLTNTPGTLEDCVTQALDDFSKDHHDRAEVVRLATIEGWSSDELAKFIGRTLGATREYISQCKKRFNVYLQPCKDYL</sequence>
<dbReference type="Gene3D" id="1.10.1740.10">
    <property type="match status" value="1"/>
</dbReference>
<dbReference type="Proteomes" id="UP000254266">
    <property type="component" value="Unassembled WGS sequence"/>
</dbReference>
<keyword evidence="7" id="KW-1185">Reference proteome</keyword>
<organism evidence="6 7">
    <name type="scientific">endosymbiont of Galathealinum brachiosum</name>
    <dbReference type="NCBI Taxonomy" id="2200906"/>
    <lineage>
        <taxon>Bacteria</taxon>
        <taxon>Pseudomonadati</taxon>
        <taxon>Pseudomonadota</taxon>
        <taxon>Gammaproteobacteria</taxon>
        <taxon>sulfur-oxidizing symbionts</taxon>
    </lineage>
</organism>
<dbReference type="PANTHER" id="PTHR43133:SF8">
    <property type="entry name" value="RNA POLYMERASE SIGMA FACTOR HI_1459-RELATED"/>
    <property type="match status" value="1"/>
</dbReference>
<evidence type="ECO:0000256" key="2">
    <source>
        <dbReference type="ARBA" id="ARBA00023082"/>
    </source>
</evidence>
<dbReference type="InterPro" id="IPR007627">
    <property type="entry name" value="RNA_pol_sigma70_r2"/>
</dbReference>
<protein>
    <recommendedName>
        <fullName evidence="5">RNA polymerase sigma-70 region 2 domain-containing protein</fullName>
    </recommendedName>
</protein>
<dbReference type="EMBL" id="QFXC01000008">
    <property type="protein sequence ID" value="RDH84095.1"/>
    <property type="molecule type" value="Genomic_DNA"/>
</dbReference>
<evidence type="ECO:0000256" key="4">
    <source>
        <dbReference type="ARBA" id="ARBA00023163"/>
    </source>
</evidence>
<evidence type="ECO:0000313" key="7">
    <source>
        <dbReference type="Proteomes" id="UP000254266"/>
    </source>
</evidence>
<dbReference type="AlphaFoldDB" id="A0A370DGP1"/>
<keyword evidence="3" id="KW-0238">DNA-binding</keyword>
<feature type="domain" description="RNA polymerase sigma-70 region 2" evidence="5">
    <location>
        <begin position="25"/>
        <end position="87"/>
    </location>
</feature>
<dbReference type="GO" id="GO:0006352">
    <property type="term" value="P:DNA-templated transcription initiation"/>
    <property type="evidence" value="ECO:0007669"/>
    <property type="project" value="InterPro"/>
</dbReference>
<dbReference type="GO" id="GO:0016987">
    <property type="term" value="F:sigma factor activity"/>
    <property type="evidence" value="ECO:0007669"/>
    <property type="project" value="UniProtKB-KW"/>
</dbReference>
<dbReference type="PANTHER" id="PTHR43133">
    <property type="entry name" value="RNA POLYMERASE ECF-TYPE SIGMA FACTO"/>
    <property type="match status" value="1"/>
</dbReference>
<keyword evidence="2" id="KW-0731">Sigma factor</keyword>
<dbReference type="GO" id="GO:0003677">
    <property type="term" value="F:DNA binding"/>
    <property type="evidence" value="ECO:0007669"/>
    <property type="project" value="UniProtKB-KW"/>
</dbReference>
<dbReference type="SUPFAM" id="SSF88946">
    <property type="entry name" value="Sigma2 domain of RNA polymerase sigma factors"/>
    <property type="match status" value="1"/>
</dbReference>
<keyword evidence="1" id="KW-0805">Transcription regulation</keyword>
<accession>A0A370DGP1</accession>
<evidence type="ECO:0000256" key="3">
    <source>
        <dbReference type="ARBA" id="ARBA00023125"/>
    </source>
</evidence>
<evidence type="ECO:0000256" key="1">
    <source>
        <dbReference type="ARBA" id="ARBA00023015"/>
    </source>
</evidence>
<dbReference type="InterPro" id="IPR039425">
    <property type="entry name" value="RNA_pol_sigma-70-like"/>
</dbReference>
<name>A0A370DGP1_9GAMM</name>
<keyword evidence="4" id="KW-0804">Transcription</keyword>
<reference evidence="6 7" key="1">
    <citation type="journal article" date="2018" name="ISME J.">
        <title>Endosymbiont genomes yield clues of tubeworm success.</title>
        <authorList>
            <person name="Li Y."/>
            <person name="Liles M.R."/>
            <person name="Halanych K.M."/>
        </authorList>
    </citation>
    <scope>NUCLEOTIDE SEQUENCE [LARGE SCALE GENOMIC DNA]</scope>
    <source>
        <strain evidence="6">A1464</strain>
    </source>
</reference>
<dbReference type="Pfam" id="PF04542">
    <property type="entry name" value="Sigma70_r2"/>
    <property type="match status" value="1"/>
</dbReference>
<comment type="caution">
    <text evidence="6">The sequence shown here is derived from an EMBL/GenBank/DDBJ whole genome shotgun (WGS) entry which is preliminary data.</text>
</comment>
<dbReference type="InterPro" id="IPR013325">
    <property type="entry name" value="RNA_pol_sigma_r2"/>
</dbReference>
<proteinExistence type="predicted"/>
<dbReference type="NCBIfam" id="TIGR02937">
    <property type="entry name" value="sigma70-ECF"/>
    <property type="match status" value="1"/>
</dbReference>
<evidence type="ECO:0000313" key="6">
    <source>
        <dbReference type="EMBL" id="RDH84095.1"/>
    </source>
</evidence>